<keyword evidence="9" id="KW-0175">Coiled coil</keyword>
<dbReference type="InterPro" id="IPR032807">
    <property type="entry name" value="GNVR"/>
</dbReference>
<dbReference type="GO" id="GO:0005524">
    <property type="term" value="F:ATP binding"/>
    <property type="evidence" value="ECO:0007669"/>
    <property type="project" value="UniProtKB-KW"/>
</dbReference>
<keyword evidence="4" id="KW-0547">Nucleotide-binding</keyword>
<evidence type="ECO:0000256" key="10">
    <source>
        <dbReference type="SAM" id="Phobius"/>
    </source>
</evidence>
<comment type="similarity">
    <text evidence="1">Belongs to the CpsD/CapB family.</text>
</comment>
<dbReference type="EMBL" id="BAMD01000028">
    <property type="protein sequence ID" value="GAF03664.1"/>
    <property type="molecule type" value="Genomic_DNA"/>
</dbReference>
<evidence type="ECO:0000256" key="4">
    <source>
        <dbReference type="ARBA" id="ARBA00022741"/>
    </source>
</evidence>
<keyword evidence="10" id="KW-0812">Transmembrane</keyword>
<name>W7YMP1_9BACT</name>
<evidence type="ECO:0000256" key="3">
    <source>
        <dbReference type="ARBA" id="ARBA00022679"/>
    </source>
</evidence>
<feature type="coiled-coil region" evidence="9">
    <location>
        <begin position="287"/>
        <end position="344"/>
    </location>
</feature>
<keyword evidence="10" id="KW-0472">Membrane</keyword>
<evidence type="ECO:0000256" key="8">
    <source>
        <dbReference type="ARBA" id="ARBA00051245"/>
    </source>
</evidence>
<keyword evidence="10" id="KW-1133">Transmembrane helix</keyword>
<dbReference type="InterPro" id="IPR050445">
    <property type="entry name" value="Bact_polysacc_biosynth/exp"/>
</dbReference>
<evidence type="ECO:0000256" key="5">
    <source>
        <dbReference type="ARBA" id="ARBA00022777"/>
    </source>
</evidence>
<dbReference type="eggNOG" id="COG3206">
    <property type="taxonomic scope" value="Bacteria"/>
</dbReference>
<dbReference type="RefSeq" id="WP_027470847.1">
    <property type="nucleotide sequence ID" value="NZ_BAMD01000028.1"/>
</dbReference>
<dbReference type="CDD" id="cd05387">
    <property type="entry name" value="BY-kinase"/>
    <property type="match status" value="1"/>
</dbReference>
<feature type="transmembrane region" description="Helical" evidence="10">
    <location>
        <begin position="26"/>
        <end position="47"/>
    </location>
</feature>
<evidence type="ECO:0000313" key="13">
    <source>
        <dbReference type="EMBL" id="GAF03664.1"/>
    </source>
</evidence>
<dbReference type="SUPFAM" id="SSF52540">
    <property type="entry name" value="P-loop containing nucleoside triphosphate hydrolases"/>
    <property type="match status" value="1"/>
</dbReference>
<dbReference type="InterPro" id="IPR005702">
    <property type="entry name" value="Wzc-like_C"/>
</dbReference>
<dbReference type="Pfam" id="PF13807">
    <property type="entry name" value="GNVR"/>
    <property type="match status" value="1"/>
</dbReference>
<keyword evidence="3" id="KW-0808">Transferase</keyword>
<dbReference type="eggNOG" id="COG0489">
    <property type="taxonomic scope" value="Bacteria"/>
</dbReference>
<comment type="catalytic activity">
    <reaction evidence="8">
        <text>L-tyrosyl-[protein] + ATP = O-phospho-L-tyrosyl-[protein] + ADP + H(+)</text>
        <dbReference type="Rhea" id="RHEA:10596"/>
        <dbReference type="Rhea" id="RHEA-COMP:10136"/>
        <dbReference type="Rhea" id="RHEA-COMP:20101"/>
        <dbReference type="ChEBI" id="CHEBI:15378"/>
        <dbReference type="ChEBI" id="CHEBI:30616"/>
        <dbReference type="ChEBI" id="CHEBI:46858"/>
        <dbReference type="ChEBI" id="CHEBI:61978"/>
        <dbReference type="ChEBI" id="CHEBI:456216"/>
        <dbReference type="EC" id="2.7.10.2"/>
    </reaction>
</comment>
<dbReference type="PANTHER" id="PTHR32309">
    <property type="entry name" value="TYROSINE-PROTEIN KINASE"/>
    <property type="match status" value="1"/>
</dbReference>
<dbReference type="PANTHER" id="PTHR32309:SF13">
    <property type="entry name" value="FERRIC ENTEROBACTIN TRANSPORT PROTEIN FEPE"/>
    <property type="match status" value="1"/>
</dbReference>
<evidence type="ECO:0000256" key="1">
    <source>
        <dbReference type="ARBA" id="ARBA00007316"/>
    </source>
</evidence>
<protein>
    <recommendedName>
        <fullName evidence="2">non-specific protein-tyrosine kinase</fullName>
        <ecNumber evidence="2">2.7.10.2</ecNumber>
    </recommendedName>
</protein>
<evidence type="ECO:0000259" key="11">
    <source>
        <dbReference type="Pfam" id="PF13614"/>
    </source>
</evidence>
<feature type="domain" description="AAA" evidence="11">
    <location>
        <begin position="598"/>
        <end position="745"/>
    </location>
</feature>
<dbReference type="GO" id="GO:0004715">
    <property type="term" value="F:non-membrane spanning protein tyrosine kinase activity"/>
    <property type="evidence" value="ECO:0007669"/>
    <property type="project" value="UniProtKB-EC"/>
</dbReference>
<dbReference type="AlphaFoldDB" id="W7YMP1"/>
<dbReference type="InterPro" id="IPR025669">
    <property type="entry name" value="AAA_dom"/>
</dbReference>
<proteinExistence type="inferred from homology"/>
<dbReference type="NCBIfam" id="TIGR01007">
    <property type="entry name" value="eps_fam"/>
    <property type="match status" value="1"/>
</dbReference>
<dbReference type="Pfam" id="PF13614">
    <property type="entry name" value="AAA_31"/>
    <property type="match status" value="1"/>
</dbReference>
<dbReference type="OrthoDB" id="9794577at2"/>
<comment type="caution">
    <text evidence="13">The sequence shown here is derived from an EMBL/GenBank/DDBJ whole genome shotgun (WGS) entry which is preliminary data.</text>
</comment>
<feature type="transmembrane region" description="Helical" evidence="10">
    <location>
        <begin position="511"/>
        <end position="531"/>
    </location>
</feature>
<feature type="domain" description="Tyrosine-protein kinase G-rich" evidence="12">
    <location>
        <begin position="453"/>
        <end position="528"/>
    </location>
</feature>
<evidence type="ECO:0000256" key="7">
    <source>
        <dbReference type="ARBA" id="ARBA00023137"/>
    </source>
</evidence>
<dbReference type="Gene3D" id="3.40.50.300">
    <property type="entry name" value="P-loop containing nucleotide triphosphate hydrolases"/>
    <property type="match status" value="1"/>
</dbReference>
<keyword evidence="6" id="KW-0067">ATP-binding</keyword>
<evidence type="ECO:0000259" key="12">
    <source>
        <dbReference type="Pfam" id="PF13807"/>
    </source>
</evidence>
<keyword evidence="5 13" id="KW-0418">Kinase</keyword>
<gene>
    <name evidence="13" type="ORF">JCM21142_52343</name>
</gene>
<dbReference type="STRING" id="869213.GCA_000517085_00897"/>
<dbReference type="InterPro" id="IPR027417">
    <property type="entry name" value="P-loop_NTPase"/>
</dbReference>
<evidence type="ECO:0000256" key="9">
    <source>
        <dbReference type="SAM" id="Coils"/>
    </source>
</evidence>
<dbReference type="Proteomes" id="UP000019402">
    <property type="component" value="Unassembled WGS sequence"/>
</dbReference>
<evidence type="ECO:0000256" key="2">
    <source>
        <dbReference type="ARBA" id="ARBA00011903"/>
    </source>
</evidence>
<sequence>MSIKNNTDNNSYVDMNKVLKHLLRNWYWFAVSLVFCFVLAFVSIKVLPPKYLVSSSIYIKEDVGLEGQKAMEFIQSFNLFDQKKNYQNEMLILKSSPIIRQTIKQLNLKTAYYVNDHLLQKEIYKESPFVVMVDSSHQQIIDTQFEVVFKEDGQFILSANKDNYRVINYSSGVGYETEKSIDVKEEFFQSEVIEGEDYKFRIYLNEHVNLKHITGKVYAFKLFDVENLVRSYQNELKVNPVNPEVSVVQLALKSASPAKGVDFIHTLTEIYLNKNLERKNHLAYNTIAFINSQLEEISDSLSFAENNLEEFRASNQVMDITTKATRVMERLQQLEIQKSTTERAYNYYEYLDDYFQQDDDYSNIVVPSSMGVTNVTLNEFIRDLLILSNQRNDLIARKQQKGPFFKNLEIKIENLRNSIVDNIIFSKESLKREVAKFQDQINQLEVQVKALPKTERKLVGMQRKFNINDAIYTFLLQKRAEAQIAKAGNLPEHLIVEPARMLQKVFPNPKIHFALAFFLGLVLPAMVLVLMDVIDDRIKNEQAFTDKFSDLPFLGSILKSEVKGSKLVVHNDPTSVVTETFRTIRTNLSFFKEGAAHKTILVSSCIAGEGKSFVANNLGISLANLGKRTVIVGYDLRKSGQFSDFIHDKKGGLTSYYLKNKEIDEIIIGTEIPHLDFIAPGVIPPNPLELIGNELTANLFQVLKANYDYIIIDTPPIGVLSDGFMLMKYADVNIFVVREKYTSEKVLVSVLQETRQKGIQNIGLVLNGSKLEGKKYKYDYYNKYNNA</sequence>
<dbReference type="EC" id="2.7.10.2" evidence="2"/>
<evidence type="ECO:0000313" key="14">
    <source>
        <dbReference type="Proteomes" id="UP000019402"/>
    </source>
</evidence>
<evidence type="ECO:0000256" key="6">
    <source>
        <dbReference type="ARBA" id="ARBA00022840"/>
    </source>
</evidence>
<organism evidence="13 14">
    <name type="scientific">Saccharicrinis fermentans DSM 9555 = JCM 21142</name>
    <dbReference type="NCBI Taxonomy" id="869213"/>
    <lineage>
        <taxon>Bacteria</taxon>
        <taxon>Pseudomonadati</taxon>
        <taxon>Bacteroidota</taxon>
        <taxon>Bacteroidia</taxon>
        <taxon>Marinilabiliales</taxon>
        <taxon>Marinilabiliaceae</taxon>
        <taxon>Saccharicrinis</taxon>
    </lineage>
</organism>
<dbReference type="GO" id="GO:0005886">
    <property type="term" value="C:plasma membrane"/>
    <property type="evidence" value="ECO:0007669"/>
    <property type="project" value="TreeGrafter"/>
</dbReference>
<reference evidence="13 14" key="1">
    <citation type="journal article" date="2014" name="Genome Announc.">
        <title>Draft Genome Sequence of Cytophaga fermentans JCM 21142T, a Facultative Anaerobe Isolated from Marine Mud.</title>
        <authorList>
            <person name="Starns D."/>
            <person name="Oshima K."/>
            <person name="Suda W."/>
            <person name="Iino T."/>
            <person name="Yuki M."/>
            <person name="Inoue J."/>
            <person name="Kitamura K."/>
            <person name="Iida T."/>
            <person name="Darby A."/>
            <person name="Hattori M."/>
            <person name="Ohkuma M."/>
        </authorList>
    </citation>
    <scope>NUCLEOTIDE SEQUENCE [LARGE SCALE GENOMIC DNA]</scope>
    <source>
        <strain evidence="13 14">JCM 21142</strain>
    </source>
</reference>
<keyword evidence="14" id="KW-1185">Reference proteome</keyword>
<keyword evidence="7" id="KW-0829">Tyrosine-protein kinase</keyword>
<accession>W7YMP1</accession>